<feature type="active site" description="Charge relay system" evidence="5">
    <location>
        <position position="489"/>
    </location>
</feature>
<protein>
    <submittedName>
        <fullName evidence="7">Peptidase_S8 domain-containing protein</fullName>
    </submittedName>
</protein>
<keyword evidence="8" id="KW-1185">Reference proteome</keyword>
<reference evidence="7 8" key="1">
    <citation type="journal article" date="2021" name="BMC Genomics">
        <title>Telomere-to-telomere genome assembly of asparaginase-producing Trichoderma simmonsii.</title>
        <authorList>
            <person name="Chung D."/>
            <person name="Kwon Y.M."/>
            <person name="Yang Y."/>
        </authorList>
    </citation>
    <scope>NUCLEOTIDE SEQUENCE [LARGE SCALE GENOMIC DNA]</scope>
    <source>
        <strain evidence="7 8">GH-Sj1</strain>
    </source>
</reference>
<dbReference type="InterPro" id="IPR050131">
    <property type="entry name" value="Peptidase_S8_subtilisin-like"/>
</dbReference>
<feature type="active site" description="Charge relay system" evidence="5">
    <location>
        <position position="652"/>
    </location>
</feature>
<name>A0A8G0LGX0_9HYPO</name>
<evidence type="ECO:0000256" key="2">
    <source>
        <dbReference type="ARBA" id="ARBA00022670"/>
    </source>
</evidence>
<feature type="active site" description="Charge relay system" evidence="5">
    <location>
        <position position="446"/>
    </location>
</feature>
<keyword evidence="3 5" id="KW-0378">Hydrolase</keyword>
<evidence type="ECO:0000256" key="3">
    <source>
        <dbReference type="ARBA" id="ARBA00022801"/>
    </source>
</evidence>
<feature type="domain" description="Peptidase S8/S53" evidence="6">
    <location>
        <begin position="440"/>
        <end position="679"/>
    </location>
</feature>
<organism evidence="7 8">
    <name type="scientific">Trichoderma simmonsii</name>
    <dbReference type="NCBI Taxonomy" id="1491479"/>
    <lineage>
        <taxon>Eukaryota</taxon>
        <taxon>Fungi</taxon>
        <taxon>Dikarya</taxon>
        <taxon>Ascomycota</taxon>
        <taxon>Pezizomycotina</taxon>
        <taxon>Sordariomycetes</taxon>
        <taxon>Hypocreomycetidae</taxon>
        <taxon>Hypocreales</taxon>
        <taxon>Hypocreaceae</taxon>
        <taxon>Trichoderma</taxon>
    </lineage>
</organism>
<dbReference type="Gene3D" id="3.40.50.200">
    <property type="entry name" value="Peptidase S8/S53 domain"/>
    <property type="match status" value="1"/>
</dbReference>
<keyword evidence="4 5" id="KW-0720">Serine protease</keyword>
<dbReference type="InterPro" id="IPR000209">
    <property type="entry name" value="Peptidase_S8/S53_dom"/>
</dbReference>
<evidence type="ECO:0000256" key="1">
    <source>
        <dbReference type="ARBA" id="ARBA00011073"/>
    </source>
</evidence>
<evidence type="ECO:0000256" key="4">
    <source>
        <dbReference type="ARBA" id="ARBA00022825"/>
    </source>
</evidence>
<dbReference type="PROSITE" id="PS51892">
    <property type="entry name" value="SUBTILASE"/>
    <property type="match status" value="1"/>
</dbReference>
<evidence type="ECO:0000313" key="7">
    <source>
        <dbReference type="EMBL" id="QYT02114.1"/>
    </source>
</evidence>
<keyword evidence="2 5" id="KW-0645">Protease</keyword>
<dbReference type="GO" id="GO:0006508">
    <property type="term" value="P:proteolysis"/>
    <property type="evidence" value="ECO:0007669"/>
    <property type="project" value="UniProtKB-KW"/>
</dbReference>
<comment type="similarity">
    <text evidence="1 5">Belongs to the peptidase S8 family.</text>
</comment>
<evidence type="ECO:0000259" key="6">
    <source>
        <dbReference type="Pfam" id="PF00082"/>
    </source>
</evidence>
<dbReference type="PANTHER" id="PTHR43806">
    <property type="entry name" value="PEPTIDASE S8"/>
    <property type="match status" value="1"/>
</dbReference>
<proteinExistence type="inferred from homology"/>
<dbReference type="SUPFAM" id="SSF52743">
    <property type="entry name" value="Subtilisin-like"/>
    <property type="match status" value="1"/>
</dbReference>
<sequence>MDPSHQCLIDEIKRQIRILESDAGENRRVEQKKEYMKYMNTGITNARQQNTDQRYRNALLDLLSNLTSDSSKSTAKGQQHLRRSTLSLLWQIPLFCGDATVVDQNYAKARSKALQGHRAAKDTYTTDIWERRELTQWLSDPEASVLVVQGTSQSVERLEKFSVELVEFLRERCPTIFLLSPLPAIFYETSISRGDDVLRQIAGQCIQMIPSSAKNNTLYFLDNVAPSLLAKMTSHFQTASHEDWFLTIETALSHQEQACIVLDISILRQNSRDAFSWPAEFSDLIHKLRGRRTDLRVMILTGRSIDGHLGATTRVMSVDMAPRFPLHVHDVSGSGKASFLLPQSTKPRFLPSLPASMNNPQTKTPSAWNSTPLDLINGNRDEERQNLAEGTHRSGIGSFQGADSEVTEGSPISWFKNLTSKTHSAIYSSRSTKAIPFKPVKIAILDTGFAYTEEHDKKSLKPYMHRIKKFASFVQDETDLEAMKDPSGHGTAVAVQLLKVSLTAVLYICRVATSSKDGNRELFPDKEAVERAIRKAVAEPEKGGWGVDIINMSFGWAFDDHDGVRNAIRFARRQGVHMFASTSNDGLLGPPNDILYPSRAPEVIAIDAADGFGEYTRTTASSVSSYGRGRRFSAPGTRLTSPHSAALYDGSSFACAIAAGIGALVLEFARQSPLQASKTVQNSLKEMSAMIAILERMSAEKGPDRFKFLLPWTLLGKPGQPREFTAYSLVDELRNEFGLAVGSEVFPLEGES</sequence>
<evidence type="ECO:0000313" key="8">
    <source>
        <dbReference type="Proteomes" id="UP000826661"/>
    </source>
</evidence>
<accession>A0A8G0LGX0</accession>
<evidence type="ECO:0000256" key="5">
    <source>
        <dbReference type="PROSITE-ProRule" id="PRU01240"/>
    </source>
</evidence>
<dbReference type="Proteomes" id="UP000826661">
    <property type="component" value="Chromosome V"/>
</dbReference>
<dbReference type="GO" id="GO:0004252">
    <property type="term" value="F:serine-type endopeptidase activity"/>
    <property type="evidence" value="ECO:0007669"/>
    <property type="project" value="UniProtKB-UniRule"/>
</dbReference>
<dbReference type="AlphaFoldDB" id="A0A8G0LGX0"/>
<dbReference type="Pfam" id="PF00082">
    <property type="entry name" value="Peptidase_S8"/>
    <property type="match status" value="1"/>
</dbReference>
<dbReference type="InterPro" id="IPR036852">
    <property type="entry name" value="Peptidase_S8/S53_dom_sf"/>
</dbReference>
<dbReference type="EMBL" id="CP075868">
    <property type="protein sequence ID" value="QYT02114.1"/>
    <property type="molecule type" value="Genomic_DNA"/>
</dbReference>
<dbReference type="PANTHER" id="PTHR43806:SF11">
    <property type="entry name" value="CEREVISIN-RELATED"/>
    <property type="match status" value="1"/>
</dbReference>
<dbReference type="CDD" id="cd00306">
    <property type="entry name" value="Peptidases_S8_S53"/>
    <property type="match status" value="1"/>
</dbReference>
<gene>
    <name evidence="7" type="ORF">H0G86_009120</name>
</gene>